<dbReference type="SUPFAM" id="SSF88659">
    <property type="entry name" value="Sigma3 and sigma4 domains of RNA polymerase sigma factors"/>
    <property type="match status" value="1"/>
</dbReference>
<dbReference type="InterPro" id="IPR013324">
    <property type="entry name" value="RNA_pol_sigma_r3/r4-like"/>
</dbReference>
<evidence type="ECO:0000256" key="1">
    <source>
        <dbReference type="ARBA" id="ARBA00010466"/>
    </source>
</evidence>
<dbReference type="Pfam" id="PF07638">
    <property type="entry name" value="Sigma70_ECF"/>
    <property type="match status" value="1"/>
</dbReference>
<name>A0A1I3CFW0_SELRU</name>
<comment type="similarity">
    <text evidence="1">Belongs to the SorC transcriptional regulatory family.</text>
</comment>
<keyword evidence="3 7" id="KW-0238">DNA-binding</keyword>
<dbReference type="Pfam" id="PF04198">
    <property type="entry name" value="Sugar-bind"/>
    <property type="match status" value="1"/>
</dbReference>
<dbReference type="Proteomes" id="UP000183639">
    <property type="component" value="Unassembled WGS sequence"/>
</dbReference>
<organism evidence="7 8">
    <name type="scientific">Selenomonas ruminantium</name>
    <dbReference type="NCBI Taxonomy" id="971"/>
    <lineage>
        <taxon>Bacteria</taxon>
        <taxon>Bacillati</taxon>
        <taxon>Bacillota</taxon>
        <taxon>Negativicutes</taxon>
        <taxon>Selenomonadales</taxon>
        <taxon>Selenomonadaceae</taxon>
        <taxon>Selenomonas</taxon>
    </lineage>
</organism>
<evidence type="ECO:0000313" key="8">
    <source>
        <dbReference type="Proteomes" id="UP000183639"/>
    </source>
</evidence>
<evidence type="ECO:0000256" key="3">
    <source>
        <dbReference type="ARBA" id="ARBA00023125"/>
    </source>
</evidence>
<dbReference type="SUPFAM" id="SSF100950">
    <property type="entry name" value="NagB/RpiA/CoA transferase-like"/>
    <property type="match status" value="1"/>
</dbReference>
<reference evidence="7 8" key="1">
    <citation type="submission" date="2016-10" db="EMBL/GenBank/DDBJ databases">
        <authorList>
            <person name="de Groot N.N."/>
        </authorList>
    </citation>
    <scope>NUCLEOTIDE SEQUENCE [LARGE SCALE GENOMIC DNA]</scope>
    <source>
        <strain evidence="7 8">Z108</strain>
    </source>
</reference>
<keyword evidence="2" id="KW-0805">Transcription regulation</keyword>
<feature type="domain" description="Sugar-binding" evidence="5">
    <location>
        <begin position="79"/>
        <end position="334"/>
    </location>
</feature>
<keyword evidence="4" id="KW-0804">Transcription</keyword>
<dbReference type="GO" id="GO:0030246">
    <property type="term" value="F:carbohydrate binding"/>
    <property type="evidence" value="ECO:0007669"/>
    <property type="project" value="InterPro"/>
</dbReference>
<dbReference type="Gene3D" id="3.40.50.1360">
    <property type="match status" value="1"/>
</dbReference>
<dbReference type="InterPro" id="IPR037171">
    <property type="entry name" value="NagB/RpiA_transferase-like"/>
</dbReference>
<sequence>MWFLSLLMERLDDRMKKLVDDKRLIFKCCSLYYLDGLGQKEVADALGISRPTVSRLLQLGKDTGIVKIEVLNPDNTNYGQMERELEKKFSLQEVIIVDSMPLEQGTRNINSEIGSATLEYLSRILKDDYFVGVSMGLTIQNIVRSEYRLEKSCNCTFVPLIGGVSDSRMDIHSNYLAREFAERFGGKSVQFFAPALFSRKDVLEGFMEERSNRKVTNMYTSLDVVVMGIGVLDPAHSTLLQEGYIDQSLMQEFLGKGAVGDIALRYFDADGGADAFSDFNERVAGISLRRLAQVPRRIGVACGKPKIAPVLGAIRGRYINILITDAECAAGLLASDR</sequence>
<dbReference type="InterPro" id="IPR007324">
    <property type="entry name" value="Sugar-bd_dom_put"/>
</dbReference>
<gene>
    <name evidence="7" type="ORF">SAMN04487861_10391</name>
</gene>
<evidence type="ECO:0000313" key="7">
    <source>
        <dbReference type="EMBL" id="SFH72961.1"/>
    </source>
</evidence>
<dbReference type="AlphaFoldDB" id="A0A1I3CFW0"/>
<evidence type="ECO:0000259" key="5">
    <source>
        <dbReference type="Pfam" id="PF04198"/>
    </source>
</evidence>
<dbReference type="PANTHER" id="PTHR34294">
    <property type="entry name" value="TRANSCRIPTIONAL REGULATOR-RELATED"/>
    <property type="match status" value="1"/>
</dbReference>
<dbReference type="PANTHER" id="PTHR34294:SF1">
    <property type="entry name" value="TRANSCRIPTIONAL REGULATOR LSRR"/>
    <property type="match status" value="1"/>
</dbReference>
<feature type="domain" description="RNA polymerase sigma-70 ECF-like HTH" evidence="6">
    <location>
        <begin position="8"/>
        <end position="59"/>
    </location>
</feature>
<protein>
    <submittedName>
        <fullName evidence="7">DNA-binding transcriptional regulator LsrR, DeoR family</fullName>
    </submittedName>
</protein>
<evidence type="ECO:0000256" key="2">
    <source>
        <dbReference type="ARBA" id="ARBA00023015"/>
    </source>
</evidence>
<dbReference type="InterPro" id="IPR051054">
    <property type="entry name" value="SorC_transcr_regulators"/>
</dbReference>
<dbReference type="Gene3D" id="1.10.10.60">
    <property type="entry name" value="Homeodomain-like"/>
    <property type="match status" value="1"/>
</dbReference>
<evidence type="ECO:0000259" key="6">
    <source>
        <dbReference type="Pfam" id="PF07638"/>
    </source>
</evidence>
<dbReference type="InterPro" id="IPR053812">
    <property type="entry name" value="HTH_Sigma70_ECF-like"/>
</dbReference>
<proteinExistence type="inferred from homology"/>
<dbReference type="GO" id="GO:0003677">
    <property type="term" value="F:DNA binding"/>
    <property type="evidence" value="ECO:0007669"/>
    <property type="project" value="UniProtKB-KW"/>
</dbReference>
<evidence type="ECO:0000256" key="4">
    <source>
        <dbReference type="ARBA" id="ARBA00023163"/>
    </source>
</evidence>
<accession>A0A1I3CFW0</accession>
<dbReference type="EMBL" id="FOQK01000003">
    <property type="protein sequence ID" value="SFH72961.1"/>
    <property type="molecule type" value="Genomic_DNA"/>
</dbReference>